<evidence type="ECO:0000256" key="2">
    <source>
        <dbReference type="ARBA" id="ARBA00022553"/>
    </source>
</evidence>
<evidence type="ECO:0000313" key="4">
    <source>
        <dbReference type="EMBL" id="CAL1540709.1"/>
    </source>
</evidence>
<feature type="region of interest" description="Disordered" evidence="3">
    <location>
        <begin position="1"/>
        <end position="178"/>
    </location>
</feature>
<feature type="compositionally biased region" description="Basic and acidic residues" evidence="3">
    <location>
        <begin position="367"/>
        <end position="380"/>
    </location>
</feature>
<feature type="compositionally biased region" description="Low complexity" evidence="3">
    <location>
        <begin position="101"/>
        <end position="117"/>
    </location>
</feature>
<comment type="similarity">
    <text evidence="1">Belongs to the FAM114 family.</text>
</comment>
<keyword evidence="2" id="KW-0597">Phosphoprotein</keyword>
<comment type="caution">
    <text evidence="4">The sequence shown here is derived from an EMBL/GenBank/DDBJ whole genome shotgun (WGS) entry which is preliminary data.</text>
</comment>
<protein>
    <recommendedName>
        <fullName evidence="6">Protein FAM114A2</fullName>
    </recommendedName>
</protein>
<reference evidence="4 5" key="1">
    <citation type="submission" date="2024-04" db="EMBL/GenBank/DDBJ databases">
        <authorList>
            <consortium name="Genoscope - CEA"/>
            <person name="William W."/>
        </authorList>
    </citation>
    <scope>NUCLEOTIDE SEQUENCE [LARGE SCALE GENOMIC DNA]</scope>
</reference>
<evidence type="ECO:0008006" key="6">
    <source>
        <dbReference type="Google" id="ProtNLM"/>
    </source>
</evidence>
<dbReference type="PANTHER" id="PTHR12842:SF6">
    <property type="entry name" value="FI01459P"/>
    <property type="match status" value="1"/>
</dbReference>
<dbReference type="InterPro" id="IPR007998">
    <property type="entry name" value="DUF719"/>
</dbReference>
<organism evidence="4 5">
    <name type="scientific">Lymnaea stagnalis</name>
    <name type="common">Great pond snail</name>
    <name type="synonym">Helix stagnalis</name>
    <dbReference type="NCBI Taxonomy" id="6523"/>
    <lineage>
        <taxon>Eukaryota</taxon>
        <taxon>Metazoa</taxon>
        <taxon>Spiralia</taxon>
        <taxon>Lophotrochozoa</taxon>
        <taxon>Mollusca</taxon>
        <taxon>Gastropoda</taxon>
        <taxon>Heterobranchia</taxon>
        <taxon>Euthyneura</taxon>
        <taxon>Panpulmonata</taxon>
        <taxon>Hygrophila</taxon>
        <taxon>Lymnaeoidea</taxon>
        <taxon>Lymnaeidae</taxon>
        <taxon>Lymnaea</taxon>
    </lineage>
</organism>
<feature type="compositionally biased region" description="Pro residues" evidence="3">
    <location>
        <begin position="90"/>
        <end position="100"/>
    </location>
</feature>
<feature type="region of interest" description="Disordered" evidence="3">
    <location>
        <begin position="197"/>
        <end position="244"/>
    </location>
</feature>
<feature type="compositionally biased region" description="Acidic residues" evidence="3">
    <location>
        <begin position="357"/>
        <end position="366"/>
    </location>
</feature>
<name>A0AAV2I495_LYMST</name>
<feature type="compositionally biased region" description="Basic and acidic residues" evidence="3">
    <location>
        <begin position="345"/>
        <end position="356"/>
    </location>
</feature>
<dbReference type="AlphaFoldDB" id="A0AAV2I495"/>
<dbReference type="Proteomes" id="UP001497497">
    <property type="component" value="Unassembled WGS sequence"/>
</dbReference>
<feature type="region of interest" description="Disordered" evidence="3">
    <location>
        <begin position="454"/>
        <end position="473"/>
    </location>
</feature>
<accession>A0AAV2I495</accession>
<dbReference type="PANTHER" id="PTHR12842">
    <property type="entry name" value="FI01459P"/>
    <property type="match status" value="1"/>
</dbReference>
<keyword evidence="5" id="KW-1185">Reference proteome</keyword>
<feature type="region of interest" description="Disordered" evidence="3">
    <location>
        <begin position="345"/>
        <end position="383"/>
    </location>
</feature>
<dbReference type="EMBL" id="CAXITT010000395">
    <property type="protein sequence ID" value="CAL1540709.1"/>
    <property type="molecule type" value="Genomic_DNA"/>
</dbReference>
<feature type="compositionally biased region" description="Basic and acidic residues" evidence="3">
    <location>
        <begin position="18"/>
        <end position="47"/>
    </location>
</feature>
<evidence type="ECO:0000256" key="1">
    <source>
        <dbReference type="ARBA" id="ARBA00006903"/>
    </source>
</evidence>
<feature type="compositionally biased region" description="Basic and acidic residues" evidence="3">
    <location>
        <begin position="147"/>
        <end position="164"/>
    </location>
</feature>
<evidence type="ECO:0000313" key="5">
    <source>
        <dbReference type="Proteomes" id="UP001497497"/>
    </source>
</evidence>
<sequence length="733" mass="79960">MSESEEEAAFASADEGEEGKARGKKDLKEEEEPKQREGVGTDGDKKLTIQQDAAKVGGIKGKGKQQPAQKNKKKGSKSSQPLAKETQQPVPKPVSPPKSSPDPQAMSSTSSAKSTSSVEPPETDKGAPLKATSELVSKGGKKVVAQKSKESISQETSTKIKSETLQEDQPTALEAGSRNSLEIEKVLKNETVESLSTAVTNTENNSEKVETKQAADVRKGLQSSIVPSPEKQDIPRGEKDHTAQQEEVLKKLTESVEKTSEGGWGWSSWGSSILTAATQSVQTFSHQVGDGFSTIIDSVESSLSIPDPEELVRAQGVTEPTPITEEPPTAVVSQPNELKMTRQFQEEKRQGEFNYDRDDDDDDEEVKDWKGAEGDQHKEAGGGGCFSSWGVADLAKKVTDKGKSLASKGQTLMAGGFDAVENLASSGIDVLESIGKKTYNTLSEHDPAFRKTREFLSPKGNKPNLSSVLRDARDKAELESEQIKENEEARKAHFGTLFDDYQGIAHLEALEMLSNQSEKKVHSLLNSLSSQDLAAIKPLLISIKATFELKDDEDDSDTTSDQDFNGVVSQCLTELELGTAPDKLNRVHDMVKRWILDFDAHETHDNDSLKEVHQRSIQALAEITAKGVEQLHKAGELVLLDREKEKDFKERAQSLARLTGVLCHEIGNLATQFAACLNKMADKTDTVDEITPLVTNVYLEATNSSTYIQDAFLLLLPVLQHAAIEHSILSRQS</sequence>
<gene>
    <name evidence="4" type="ORF">GSLYS_00014358001</name>
</gene>
<dbReference type="Pfam" id="PF05334">
    <property type="entry name" value="DUF719"/>
    <property type="match status" value="1"/>
</dbReference>
<evidence type="ECO:0000256" key="3">
    <source>
        <dbReference type="SAM" id="MobiDB-lite"/>
    </source>
</evidence>
<proteinExistence type="inferred from homology"/>
<feature type="compositionally biased region" description="Basic and acidic residues" evidence="3">
    <location>
        <begin position="205"/>
        <end position="219"/>
    </location>
</feature>
<feature type="compositionally biased region" description="Basic and acidic residues" evidence="3">
    <location>
        <begin position="230"/>
        <end position="244"/>
    </location>
</feature>